<evidence type="ECO:0000313" key="3">
    <source>
        <dbReference type="EMBL" id="KAK4447283.1"/>
    </source>
</evidence>
<evidence type="ECO:0000256" key="2">
    <source>
        <dbReference type="SAM" id="Phobius"/>
    </source>
</evidence>
<keyword evidence="4" id="KW-1185">Reference proteome</keyword>
<dbReference type="EMBL" id="MU865951">
    <property type="protein sequence ID" value="KAK4447283.1"/>
    <property type="molecule type" value="Genomic_DNA"/>
</dbReference>
<evidence type="ECO:0000313" key="4">
    <source>
        <dbReference type="Proteomes" id="UP001321760"/>
    </source>
</evidence>
<dbReference type="AlphaFoldDB" id="A0AAV9GIS9"/>
<feature type="region of interest" description="Disordered" evidence="1">
    <location>
        <begin position="462"/>
        <end position="494"/>
    </location>
</feature>
<feature type="transmembrane region" description="Helical" evidence="2">
    <location>
        <begin position="374"/>
        <end position="397"/>
    </location>
</feature>
<reference evidence="3" key="1">
    <citation type="journal article" date="2023" name="Mol. Phylogenet. Evol.">
        <title>Genome-scale phylogeny and comparative genomics of the fungal order Sordariales.</title>
        <authorList>
            <person name="Hensen N."/>
            <person name="Bonometti L."/>
            <person name="Westerberg I."/>
            <person name="Brannstrom I.O."/>
            <person name="Guillou S."/>
            <person name="Cros-Aarteil S."/>
            <person name="Calhoun S."/>
            <person name="Haridas S."/>
            <person name="Kuo A."/>
            <person name="Mondo S."/>
            <person name="Pangilinan J."/>
            <person name="Riley R."/>
            <person name="LaButti K."/>
            <person name="Andreopoulos B."/>
            <person name="Lipzen A."/>
            <person name="Chen C."/>
            <person name="Yan M."/>
            <person name="Daum C."/>
            <person name="Ng V."/>
            <person name="Clum A."/>
            <person name="Steindorff A."/>
            <person name="Ohm R.A."/>
            <person name="Martin F."/>
            <person name="Silar P."/>
            <person name="Natvig D.O."/>
            <person name="Lalanne C."/>
            <person name="Gautier V."/>
            <person name="Ament-Velasquez S.L."/>
            <person name="Kruys A."/>
            <person name="Hutchinson M.I."/>
            <person name="Powell A.J."/>
            <person name="Barry K."/>
            <person name="Miller A.N."/>
            <person name="Grigoriev I.V."/>
            <person name="Debuchy R."/>
            <person name="Gladieux P."/>
            <person name="Hiltunen Thoren M."/>
            <person name="Johannesson H."/>
        </authorList>
    </citation>
    <scope>NUCLEOTIDE SEQUENCE</scope>
    <source>
        <strain evidence="3">PSN243</strain>
    </source>
</reference>
<organism evidence="3 4">
    <name type="scientific">Podospora aff. communis PSN243</name>
    <dbReference type="NCBI Taxonomy" id="3040156"/>
    <lineage>
        <taxon>Eukaryota</taxon>
        <taxon>Fungi</taxon>
        <taxon>Dikarya</taxon>
        <taxon>Ascomycota</taxon>
        <taxon>Pezizomycotina</taxon>
        <taxon>Sordariomycetes</taxon>
        <taxon>Sordariomycetidae</taxon>
        <taxon>Sordariales</taxon>
        <taxon>Podosporaceae</taxon>
        <taxon>Podospora</taxon>
    </lineage>
</organism>
<accession>A0AAV9GIS9</accession>
<proteinExistence type="predicted"/>
<evidence type="ECO:0000256" key="1">
    <source>
        <dbReference type="SAM" id="MobiDB-lite"/>
    </source>
</evidence>
<name>A0AAV9GIS9_9PEZI</name>
<gene>
    <name evidence="3" type="ORF">QBC34DRAFT_382533</name>
</gene>
<protein>
    <submittedName>
        <fullName evidence="3">Uncharacterized protein</fullName>
    </submittedName>
</protein>
<sequence length="505" mass="57526">MIEDDHVVITVTSLIGDGDEQKLDVGDAEYSIHHRRLGRELRVAELQGWVNKYRNGVKGDPSTQAILVIIDGYSHEMDPVLHDAFPRFPHYLGQLVQSPRVRAPYRPSNSDHKDDVAFIINHYGGTGYSRYEDQLRHKDGPTHETWVAGYLGSIAKDPANDGRGGLGKHDERPLILLIFRKSQHRDWYDRYGHIVVGNYDYRDPVAPHRYNLFRRLGKQPLYAFLDLYYIFTSWEEPIARMQKNLVRATNHCVGRSRDAIQRVAEIEIGLSHLAFLRMTLQLHSTCHKRLRAVAESLVLQENGGCTCCHAKQTSPCSPGEERETFKRQRILWRIDDLEDRLTVASYSLEMMTTQFQNLEGVEFNISNAKSGQRLAWLSVLLFLLAPVSFVASIFGITTFEASVGWFALSGGIVFVLAVILCISLHAYFKVIEGGIKLPASAKDNVAFADMGFAKYRLHTRAEAQRMQRRRTPHGRGRHGNRDCRPEYESDSDESLDYGVVVEERV</sequence>
<feature type="compositionally biased region" description="Basic residues" evidence="1">
    <location>
        <begin position="466"/>
        <end position="478"/>
    </location>
</feature>
<feature type="transmembrane region" description="Helical" evidence="2">
    <location>
        <begin position="403"/>
        <end position="428"/>
    </location>
</feature>
<reference evidence="3" key="2">
    <citation type="submission" date="2023-05" db="EMBL/GenBank/DDBJ databases">
        <authorList>
            <consortium name="Lawrence Berkeley National Laboratory"/>
            <person name="Steindorff A."/>
            <person name="Hensen N."/>
            <person name="Bonometti L."/>
            <person name="Westerberg I."/>
            <person name="Brannstrom I.O."/>
            <person name="Guillou S."/>
            <person name="Cros-Aarteil S."/>
            <person name="Calhoun S."/>
            <person name="Haridas S."/>
            <person name="Kuo A."/>
            <person name="Mondo S."/>
            <person name="Pangilinan J."/>
            <person name="Riley R."/>
            <person name="Labutti K."/>
            <person name="Andreopoulos B."/>
            <person name="Lipzen A."/>
            <person name="Chen C."/>
            <person name="Yanf M."/>
            <person name="Daum C."/>
            <person name="Ng V."/>
            <person name="Clum A."/>
            <person name="Ohm R."/>
            <person name="Martin F."/>
            <person name="Silar P."/>
            <person name="Natvig D."/>
            <person name="Lalanne C."/>
            <person name="Gautier V."/>
            <person name="Ament-Velasquez S.L."/>
            <person name="Kruys A."/>
            <person name="Hutchinson M.I."/>
            <person name="Powell A.J."/>
            <person name="Barry K."/>
            <person name="Miller A.N."/>
            <person name="Grigoriev I.V."/>
            <person name="Debuchy R."/>
            <person name="Gladieux P."/>
            <person name="Thoren M.H."/>
            <person name="Johannesson H."/>
        </authorList>
    </citation>
    <scope>NUCLEOTIDE SEQUENCE</scope>
    <source>
        <strain evidence="3">PSN243</strain>
    </source>
</reference>
<keyword evidence="2" id="KW-0812">Transmembrane</keyword>
<comment type="caution">
    <text evidence="3">The sequence shown here is derived from an EMBL/GenBank/DDBJ whole genome shotgun (WGS) entry which is preliminary data.</text>
</comment>
<keyword evidence="2" id="KW-0472">Membrane</keyword>
<dbReference type="Proteomes" id="UP001321760">
    <property type="component" value="Unassembled WGS sequence"/>
</dbReference>
<keyword evidence="2" id="KW-1133">Transmembrane helix</keyword>